<organism evidence="4 5">
    <name type="scientific">Glutamicibacter mishrai</name>
    <dbReference type="NCBI Taxonomy" id="1775880"/>
    <lineage>
        <taxon>Bacteria</taxon>
        <taxon>Bacillati</taxon>
        <taxon>Actinomycetota</taxon>
        <taxon>Actinomycetes</taxon>
        <taxon>Micrococcales</taxon>
        <taxon>Micrococcaceae</taxon>
        <taxon>Glutamicibacter</taxon>
    </lineage>
</organism>
<dbReference type="CDD" id="cd02860">
    <property type="entry name" value="E_set_Pullulanase"/>
    <property type="match status" value="1"/>
</dbReference>
<dbReference type="InterPro" id="IPR013783">
    <property type="entry name" value="Ig-like_fold"/>
</dbReference>
<dbReference type="InterPro" id="IPR011839">
    <property type="entry name" value="Pullul_strch"/>
</dbReference>
<dbReference type="InterPro" id="IPR004193">
    <property type="entry name" value="Glyco_hydro_13_N"/>
</dbReference>
<evidence type="ECO:0000259" key="3">
    <source>
        <dbReference type="SMART" id="SM00642"/>
    </source>
</evidence>
<dbReference type="Gene3D" id="3.20.20.80">
    <property type="entry name" value="Glycosidases"/>
    <property type="match status" value="2"/>
</dbReference>
<dbReference type="CDD" id="cd11339">
    <property type="entry name" value="AmyAc_bac_CMD_like_2"/>
    <property type="match status" value="1"/>
</dbReference>
<dbReference type="InterPro" id="IPR006047">
    <property type="entry name" value="GH13_cat_dom"/>
</dbReference>
<dbReference type="SMART" id="SM00642">
    <property type="entry name" value="Aamy"/>
    <property type="match status" value="1"/>
</dbReference>
<dbReference type="SUPFAM" id="SSF51445">
    <property type="entry name" value="(Trans)glycosidases"/>
    <property type="match status" value="2"/>
</dbReference>
<dbReference type="SUPFAM" id="SSF51011">
    <property type="entry name" value="Glycosyl hydrolase domain"/>
    <property type="match status" value="2"/>
</dbReference>
<sequence>MNSRNAASSVRSQSLPPSLHKRSWRRWVTALAATPMLALAPIAPLASIPAAADETSVSLAGSFQSLLGCSADWMADCEATSLQSTDQEGQYSLELEVPAGNYEYKVALNKSFDTSYGLDGGEENIPLALSADSRLRFTFDTATGLTQVVPLDLRGEYSDTDDDLVSAPVRQAGSGEQFYFVMTDRFANGSTANDTGGLEGDRLTTGFDPTNKGFYEGGDIAGLRSKLDYIQGLGTSAIWLTPSFKNMPVQGSGDDASAGYHGYWVTDFTQIDPHLGTNEELSELIDDAHKRGIKVYFDIIVNHTADLIDNKEKKYSYVEQSSVPYKDAQGQAFDPADYAGSDTFPELDASSSFPYTPVVSDQVKKVPDWLNDPTLYHNRGDSTWEGESVTYGDFQGLDDLMTENPKVVNGFAEVYKNWVDFGIDGFRIDTAKHVNFEFWEQWTKQVQDYARAQGKDDFFMFGEVYDADAKKLSPYVRKTEMNSVLDFTFQSAAAGFAGGNSAKTLSTLFSADDYYTTANTSADALPTFLGNHDMGRIGYFLNNSNQKLKRVELSHELMFLTRGQPVVYYGDEQGFAGTGGDKDSRQSLFASQVSDYQNQELITGEKLGTQDRYDSDSPLYQHIAALSKLRESNKALKGGAQVELYAQDSKGVYAFSRVDRDEKTEYLVALNNSEESADVELSTLTSDASYSALYGAEGKLSSAADAKLNVTVPALSAVVYKADKDVDSAAFTPEISAPKSGAGLSGVSPVSVDLGEQAWAETSMSWREVGTEKWHLLGVAEGHTPRVFHDVSSLPQGTLVEYRAVSTNAAGEHSAASTYASVGNDVSGFAKEKPVESDISMVTVPGSHNTEMGCVTDWDPACEAAKLTEQPGGVYSGEFEVPAGDYEYKVAINGSWDLNYGIGGVAGGDNLKYSHEGGSVKFFFDPRNNIVQSDQQGPMITLPGSFQDELGCASDWDPTCLATLMADPDADGTYEFTTEKIPAGTYEFKVSHNFGWEENYGVDGAAGGANYSLSVTEGKPVSFSYDSKTHLLQIGSDTQTVDGVGQMKAQWISADTIAIPRDLGSGESYALYAAKDAGLKLEGNEISGAKPLELKEVIGGLSAEQRKKFPHLADYRALRIDLKREDVASALRSQMALARFDGEGDSKKLTAFTGVQSAGVIDDLYAKALEDVELGVSFTGKRPTFRLWAPTAQNATLLITDKKEKTTRYAASYSEDSGVWTVKGKPQMAEAKYRWEVQVFVPETGKIETNIVTDPYSVALTTNSTHSVAVSLEDPHHQPKQWRKAKAKNVEKDVDRSIYELQIRDFSISDASVPENQRGRYGAFGANGAGSKQLKQLSEAGLTTVHLLPSFDIATIEEEQSQRVETDCDLKSLPAASSKQQECVTAHGDEDGFNWGYDPFHFMAPEGSYATNPEGANRVEEFRSMVGSLHSMGLEVVLDQVFNHTAASGQADRSVLDKIVPGYYHRLDATGKVETSTCCQNLATEHAAAQKLMVDALVVWAKDYKVDGFRFDLMGHHSRETMEAVRSALDELKPGRDGVDGKSIYLYGEGWNFGEVGDNARFYQATQGQLNGTGIGTFNDRLRDAVHGGSPVDSSSTFRQGFGTGLGTDPNGNKVNGSTEEALKDLGHETDLVKLGLAGNLEGFEFLTSDGSVHRGDELNYRGAKAGYASQPGEVINYVDAHDNETLYDLTVLKLPRDTSMEDRVRMNTLSQATVMYSQAVPFWHAGTELLRSKSLDRNSYNSGDWFNRIDFSGVENTFGSGLPPKADNGEKWDLMAPLLEDPALKPDAKAMAAAEGAALDLLRTRKEVGLLRLGSADLIEQKVSFPLGGSEAEPGIIVMRIDDTVGKDADRKHDGALVLFNASPKDSTQTLEELVGHDYSLAKALSGGSDDRVKSASFDSATGELTIPGRTAAVLVEPQGSAK</sequence>
<gene>
    <name evidence="4" type="primary">pulA</name>
    <name evidence="4" type="ORF">D3791_03970</name>
</gene>
<dbReference type="CDD" id="cd11341">
    <property type="entry name" value="AmyAc_Pullulanase_LD-like"/>
    <property type="match status" value="1"/>
</dbReference>
<feature type="domain" description="Glycosyl hydrolase family 13 catalytic" evidence="3">
    <location>
        <begin position="180"/>
        <end position="630"/>
    </location>
</feature>
<dbReference type="Pfam" id="PF22058">
    <property type="entry name" value="X25_BaPul_like"/>
    <property type="match status" value="3"/>
</dbReference>
<protein>
    <submittedName>
        <fullName evidence="4">Pullulanase-type alpha-1,6-glucosidase</fullName>
    </submittedName>
</protein>
<dbReference type="InterPro" id="IPR013780">
    <property type="entry name" value="Glyco_hydro_b"/>
</dbReference>
<dbReference type="RefSeq" id="WP_172511338.1">
    <property type="nucleotide sequence ID" value="NZ_CP032549.1"/>
</dbReference>
<name>A0A6H0SGQ3_9MICC</name>
<comment type="similarity">
    <text evidence="1">Belongs to the glycosyl hydrolase 13 family.</text>
</comment>
<dbReference type="GO" id="GO:0005975">
    <property type="term" value="P:carbohydrate metabolic process"/>
    <property type="evidence" value="ECO:0007669"/>
    <property type="project" value="InterPro"/>
</dbReference>
<dbReference type="Pfam" id="PF11852">
    <property type="entry name" value="Pullul_strch_C"/>
    <property type="match status" value="1"/>
</dbReference>
<dbReference type="CDD" id="cd12962">
    <property type="entry name" value="X25_BaPul_like"/>
    <property type="match status" value="3"/>
</dbReference>
<proteinExistence type="inferred from homology"/>
<dbReference type="InterPro" id="IPR054409">
    <property type="entry name" value="X25_BaPul-like"/>
</dbReference>
<accession>A0A6H0SGQ3</accession>
<dbReference type="Gene3D" id="2.60.40.10">
    <property type="entry name" value="Immunoglobulins"/>
    <property type="match status" value="4"/>
</dbReference>
<dbReference type="InterPro" id="IPR017853">
    <property type="entry name" value="GH"/>
</dbReference>
<evidence type="ECO:0000313" key="5">
    <source>
        <dbReference type="Proteomes" id="UP000502331"/>
    </source>
</evidence>
<dbReference type="InterPro" id="IPR040671">
    <property type="entry name" value="Pullulanase_N2"/>
</dbReference>
<dbReference type="InterPro" id="IPR024561">
    <property type="entry name" value="Pullul_strch_C"/>
</dbReference>
<dbReference type="NCBIfam" id="TIGR02103">
    <property type="entry name" value="pullul_strch"/>
    <property type="match status" value="1"/>
</dbReference>
<dbReference type="EMBL" id="CP032549">
    <property type="protein sequence ID" value="QIV86350.1"/>
    <property type="molecule type" value="Genomic_DNA"/>
</dbReference>
<dbReference type="Proteomes" id="UP000502331">
    <property type="component" value="Chromosome"/>
</dbReference>
<evidence type="ECO:0000256" key="1">
    <source>
        <dbReference type="ARBA" id="ARBA00008061"/>
    </source>
</evidence>
<dbReference type="Pfam" id="PF02922">
    <property type="entry name" value="CBM_48"/>
    <property type="match status" value="1"/>
</dbReference>
<keyword evidence="5" id="KW-1185">Reference proteome</keyword>
<dbReference type="GO" id="GO:0051060">
    <property type="term" value="F:pullulanase activity"/>
    <property type="evidence" value="ECO:0007669"/>
    <property type="project" value="InterPro"/>
</dbReference>
<dbReference type="SUPFAM" id="SSF81296">
    <property type="entry name" value="E set domains"/>
    <property type="match status" value="2"/>
</dbReference>
<dbReference type="Gene3D" id="2.60.40.1130">
    <property type="entry name" value="Rab geranylgeranyltransferase alpha-subunit, insert domain"/>
    <property type="match status" value="1"/>
</dbReference>
<dbReference type="Pfam" id="PF02806">
    <property type="entry name" value="Alpha-amylase_C"/>
    <property type="match status" value="1"/>
</dbReference>
<dbReference type="InterPro" id="IPR006048">
    <property type="entry name" value="A-amylase/branching_C"/>
</dbReference>
<feature type="region of interest" description="Disordered" evidence="2">
    <location>
        <begin position="1589"/>
        <end position="1617"/>
    </location>
</feature>
<dbReference type="GO" id="GO:0043169">
    <property type="term" value="F:cation binding"/>
    <property type="evidence" value="ECO:0007669"/>
    <property type="project" value="InterPro"/>
</dbReference>
<dbReference type="InterPro" id="IPR014756">
    <property type="entry name" value="Ig_E-set"/>
</dbReference>
<evidence type="ECO:0000256" key="2">
    <source>
        <dbReference type="SAM" id="MobiDB-lite"/>
    </source>
</evidence>
<dbReference type="Pfam" id="PF17967">
    <property type="entry name" value="Pullulanase_N2"/>
    <property type="match status" value="1"/>
</dbReference>
<evidence type="ECO:0000313" key="4">
    <source>
        <dbReference type="EMBL" id="QIV86350.1"/>
    </source>
</evidence>
<dbReference type="Pfam" id="PF00128">
    <property type="entry name" value="Alpha-amylase"/>
    <property type="match status" value="1"/>
</dbReference>
<reference evidence="4 5" key="1">
    <citation type="submission" date="2018-09" db="EMBL/GenBank/DDBJ databases">
        <title>Glutamicibacter mishrai S5-52T (LMG 29155T = KCTC 39846T).</title>
        <authorList>
            <person name="Das S.K."/>
        </authorList>
    </citation>
    <scope>NUCLEOTIDE SEQUENCE [LARGE SCALE GENOMIC DNA]</scope>
    <source>
        <strain evidence="4 5">S5-52</strain>
    </source>
</reference>
<dbReference type="PANTHER" id="PTHR43002">
    <property type="entry name" value="GLYCOGEN DEBRANCHING ENZYME"/>
    <property type="match status" value="1"/>
</dbReference>
<dbReference type="Gene3D" id="2.60.40.1180">
    <property type="entry name" value="Golgi alpha-mannosidase II"/>
    <property type="match status" value="2"/>
</dbReference>